<protein>
    <submittedName>
        <fullName evidence="2">Uncharacterized protein</fullName>
    </submittedName>
</protein>
<keyword evidence="1" id="KW-0472">Membrane</keyword>
<accession>A0A8J7TJY4</accession>
<dbReference type="EMBL" id="JAFLCK010000001">
    <property type="protein sequence ID" value="MBN8658764.1"/>
    <property type="molecule type" value="Genomic_DNA"/>
</dbReference>
<evidence type="ECO:0000313" key="3">
    <source>
        <dbReference type="Proteomes" id="UP000664277"/>
    </source>
</evidence>
<evidence type="ECO:0000256" key="1">
    <source>
        <dbReference type="SAM" id="Phobius"/>
    </source>
</evidence>
<reference evidence="2" key="1">
    <citation type="submission" date="2021-02" db="EMBL/GenBank/DDBJ databases">
        <title>Genome-Resolved Metagenomics of a Microbial Community Performing Photosynthetic Biological Nutrient Removal.</title>
        <authorList>
            <person name="Mcdaniel E.A."/>
        </authorList>
    </citation>
    <scope>NUCLEOTIDE SEQUENCE</scope>
    <source>
        <strain evidence="2">UWPOB_OBS1</strain>
    </source>
</reference>
<comment type="caution">
    <text evidence="2">The sequence shown here is derived from an EMBL/GenBank/DDBJ whole genome shotgun (WGS) entry which is preliminary data.</text>
</comment>
<organism evidence="2 3">
    <name type="scientific">Candidatus Obscuribacter phosphatis</name>
    <dbReference type="NCBI Taxonomy" id="1906157"/>
    <lineage>
        <taxon>Bacteria</taxon>
        <taxon>Bacillati</taxon>
        <taxon>Candidatus Melainabacteria</taxon>
        <taxon>Candidatus Obscuribacterales</taxon>
        <taxon>Candidatus Obscuribacteraceae</taxon>
        <taxon>Candidatus Obscuribacter</taxon>
    </lineage>
</organism>
<proteinExistence type="predicted"/>
<dbReference type="Proteomes" id="UP000664277">
    <property type="component" value="Unassembled WGS sequence"/>
</dbReference>
<keyword evidence="1" id="KW-1133">Transmembrane helix</keyword>
<sequence length="187" mass="20743">MAIIAIATGIFVFLLTGAVTNELTHDPGAGVLPGLILGFLAASPLFKLAAQERSNFLHPAPREYNIPAKLAFAKIRDYLAEVSYNYGDKWHVVTADTQSGRITANLRFTDEFTRIEGDARGNIHTRTERLQRFLAVEIQVRPTERGTTIQLDFSPRIEGVYYAACDIIVSDVISRFDSILTDKGRSL</sequence>
<feature type="transmembrane region" description="Helical" evidence="1">
    <location>
        <begin position="30"/>
        <end position="50"/>
    </location>
</feature>
<keyword evidence="1" id="KW-0812">Transmembrane</keyword>
<name>A0A8J7TJY4_9BACT</name>
<evidence type="ECO:0000313" key="2">
    <source>
        <dbReference type="EMBL" id="MBN8658764.1"/>
    </source>
</evidence>
<gene>
    <name evidence="2" type="ORF">J0M35_00255</name>
</gene>
<dbReference type="AlphaFoldDB" id="A0A8J7TJY4"/>